<sequence>MYREMSFKEAYLNFWRKAFVMKGRARRKEYWIPVLVHILLSFVLNIIMGLVDSNMGNNPQQLGSATQIMQGITGLILLIPNFTVGARRLQDININGWVNLVPVGVSLVCLAAILFSVVKSAMDPGAIITTSLIALAVLLVMAIVFKVLYLLDGTRGTNKYGENPKGR</sequence>
<evidence type="ECO:0000256" key="1">
    <source>
        <dbReference type="SAM" id="Phobius"/>
    </source>
</evidence>
<dbReference type="AlphaFoldDB" id="A0A4R6BVB7"/>
<keyword evidence="1" id="KW-0812">Transmembrane</keyword>
<dbReference type="EMBL" id="SCWB01000005">
    <property type="protein sequence ID" value="TDM12289.1"/>
    <property type="molecule type" value="Genomic_DNA"/>
</dbReference>
<evidence type="ECO:0000313" key="2">
    <source>
        <dbReference type="EMBL" id="TDM12289.1"/>
    </source>
</evidence>
<organism evidence="2 3">
    <name type="scientific">Macrococcus lamae</name>
    <dbReference type="NCBI Taxonomy" id="198484"/>
    <lineage>
        <taxon>Bacteria</taxon>
        <taxon>Bacillati</taxon>
        <taxon>Bacillota</taxon>
        <taxon>Bacilli</taxon>
        <taxon>Bacillales</taxon>
        <taxon>Staphylococcaceae</taxon>
        <taxon>Macrococcus</taxon>
    </lineage>
</organism>
<comment type="caution">
    <text evidence="2">The sequence shown here is derived from an EMBL/GenBank/DDBJ whole genome shotgun (WGS) entry which is preliminary data.</text>
</comment>
<dbReference type="Proteomes" id="UP000294802">
    <property type="component" value="Unassembled WGS sequence"/>
</dbReference>
<dbReference type="InterPro" id="IPR008523">
    <property type="entry name" value="DUF805"/>
</dbReference>
<keyword evidence="1" id="KW-0472">Membrane</keyword>
<dbReference type="GO" id="GO:0005886">
    <property type="term" value="C:plasma membrane"/>
    <property type="evidence" value="ECO:0007669"/>
    <property type="project" value="TreeGrafter"/>
</dbReference>
<keyword evidence="1" id="KW-1133">Transmembrane helix</keyword>
<gene>
    <name evidence="2" type="ORF">ERX29_04295</name>
</gene>
<proteinExistence type="predicted"/>
<feature type="transmembrane region" description="Helical" evidence="1">
    <location>
        <begin position="30"/>
        <end position="48"/>
    </location>
</feature>
<protein>
    <submittedName>
        <fullName evidence="2">DUF805 domain-containing protein</fullName>
    </submittedName>
</protein>
<name>A0A4R6BVB7_9STAP</name>
<dbReference type="RefSeq" id="WP_133443459.1">
    <property type="nucleotide sequence ID" value="NZ_SCWB01000005.1"/>
</dbReference>
<dbReference type="PANTHER" id="PTHR34980">
    <property type="entry name" value="INNER MEMBRANE PROTEIN-RELATED-RELATED"/>
    <property type="match status" value="1"/>
</dbReference>
<feature type="transmembrane region" description="Helical" evidence="1">
    <location>
        <begin position="68"/>
        <end position="85"/>
    </location>
</feature>
<dbReference type="Pfam" id="PF05656">
    <property type="entry name" value="DUF805"/>
    <property type="match status" value="1"/>
</dbReference>
<reference evidence="2 3" key="1">
    <citation type="submission" date="2019-01" db="EMBL/GenBank/DDBJ databases">
        <title>Draft genome sequences of the type strains of six Macrococcus species.</title>
        <authorList>
            <person name="Mazhar S."/>
            <person name="Altermann E."/>
            <person name="Hill C."/>
            <person name="Mcauliffe O."/>
        </authorList>
    </citation>
    <scope>NUCLEOTIDE SEQUENCE [LARGE SCALE GENOMIC DNA]</scope>
    <source>
        <strain evidence="2 3">CCM4815</strain>
    </source>
</reference>
<dbReference type="PANTHER" id="PTHR34980:SF2">
    <property type="entry name" value="INNER MEMBRANE PROTEIN YHAH-RELATED"/>
    <property type="match status" value="1"/>
</dbReference>
<feature type="transmembrane region" description="Helical" evidence="1">
    <location>
        <begin position="124"/>
        <end position="151"/>
    </location>
</feature>
<accession>A0A4R6BVB7</accession>
<evidence type="ECO:0000313" key="3">
    <source>
        <dbReference type="Proteomes" id="UP000294802"/>
    </source>
</evidence>
<feature type="transmembrane region" description="Helical" evidence="1">
    <location>
        <begin position="97"/>
        <end position="118"/>
    </location>
</feature>
<dbReference type="OrthoDB" id="9812349at2"/>
<keyword evidence="3" id="KW-1185">Reference proteome</keyword>